<comment type="function">
    <text evidence="1">Needed for flagellar regrowth and assembly.</text>
</comment>
<keyword evidence="5" id="KW-1005">Bacterial flagellum biogenesis</keyword>
<evidence type="ECO:0000313" key="11">
    <source>
        <dbReference type="EMBL" id="KAF7598674.1"/>
    </source>
</evidence>
<dbReference type="Pfam" id="PF02108">
    <property type="entry name" value="FliH"/>
    <property type="match status" value="1"/>
</dbReference>
<name>A0A272ER58_9RHOO</name>
<dbReference type="Proteomes" id="UP000216107">
    <property type="component" value="Unassembled WGS sequence"/>
</dbReference>
<evidence type="ECO:0000256" key="8">
    <source>
        <dbReference type="SAM" id="Coils"/>
    </source>
</evidence>
<comment type="similarity">
    <text evidence="2">Belongs to the FliH family.</text>
</comment>
<evidence type="ECO:0000256" key="5">
    <source>
        <dbReference type="ARBA" id="ARBA00022795"/>
    </source>
</evidence>
<dbReference type="OrthoDB" id="5296952at2"/>
<reference evidence="11 14" key="1">
    <citation type="submission" date="2016-08" db="EMBL/GenBank/DDBJ databases">
        <title>Candidatus Dactylopiibacterium carminicum genome sequence.</title>
        <authorList>
            <person name="Ramirez-Puebla S.T."/>
            <person name="Ormeno-Orrillo E."/>
            <person name="Vera-Ponce De Leon A."/>
            <person name="Luis L."/>
            <person name="Sanchez-Flores A."/>
            <person name="Monica R."/>
            <person name="Martinez-Romero E."/>
        </authorList>
    </citation>
    <scope>NUCLEOTIDE SEQUENCE [LARGE SCALE GENOMIC DNA]</scope>
    <source>
        <strain evidence="11">END1</strain>
    </source>
</reference>
<feature type="domain" description="Flagellar assembly protein FliH/Type III secretion system HrpE" evidence="10">
    <location>
        <begin position="96"/>
        <end position="219"/>
    </location>
</feature>
<dbReference type="GO" id="GO:0044781">
    <property type="term" value="P:bacterial-type flagellum organization"/>
    <property type="evidence" value="ECO:0007669"/>
    <property type="project" value="UniProtKB-KW"/>
</dbReference>
<evidence type="ECO:0000256" key="1">
    <source>
        <dbReference type="ARBA" id="ARBA00003041"/>
    </source>
</evidence>
<reference evidence="12 13" key="2">
    <citation type="submission" date="2017-07" db="EMBL/GenBank/DDBJ databases">
        <title>Candidatus Dactylopiibacterium carminicum, a nitrogen-fixing symbiont of the cochineal insect Dactylopius coccus and Dactylopius opuntiae (Hemiptera: Coccoidea: Dactylopiidae).</title>
        <authorList>
            <person name="Vera A."/>
        </authorList>
    </citation>
    <scope>NUCLEOTIDE SEQUENCE [LARGE SCALE GENOMIC DNA]</scope>
    <source>
        <strain evidence="12 13">NFDCM</strain>
    </source>
</reference>
<keyword evidence="6" id="KW-0653">Protein transport</keyword>
<evidence type="ECO:0000313" key="13">
    <source>
        <dbReference type="Proteomes" id="UP000216107"/>
    </source>
</evidence>
<evidence type="ECO:0000256" key="4">
    <source>
        <dbReference type="ARBA" id="ARBA00022448"/>
    </source>
</evidence>
<feature type="coiled-coil region" evidence="8">
    <location>
        <begin position="97"/>
        <end position="124"/>
    </location>
</feature>
<protein>
    <recommendedName>
        <fullName evidence="3">Flagellar assembly protein FliH</fullName>
    </recommendedName>
</protein>
<evidence type="ECO:0000256" key="2">
    <source>
        <dbReference type="ARBA" id="ARBA00006602"/>
    </source>
</evidence>
<evidence type="ECO:0000313" key="14">
    <source>
        <dbReference type="Proteomes" id="UP000623509"/>
    </source>
</evidence>
<dbReference type="PANTHER" id="PTHR34982">
    <property type="entry name" value="YOP PROTEINS TRANSLOCATION PROTEIN L"/>
    <property type="match status" value="1"/>
</dbReference>
<dbReference type="GO" id="GO:0005829">
    <property type="term" value="C:cytosol"/>
    <property type="evidence" value="ECO:0007669"/>
    <property type="project" value="TreeGrafter"/>
</dbReference>
<keyword evidence="12" id="KW-0969">Cilium</keyword>
<feature type="compositionally biased region" description="Pro residues" evidence="9">
    <location>
        <begin position="24"/>
        <end position="34"/>
    </location>
</feature>
<dbReference type="Gene3D" id="3.30.2320.30">
    <property type="entry name" value="ATP synthase, E subunit, C-terminal"/>
    <property type="match status" value="1"/>
</dbReference>
<keyword evidence="12" id="KW-0282">Flagellum</keyword>
<feature type="compositionally biased region" description="Polar residues" evidence="9">
    <location>
        <begin position="1"/>
        <end position="11"/>
    </location>
</feature>
<dbReference type="RefSeq" id="WP_095525130.1">
    <property type="nucleotide sequence ID" value="NZ_MDUX01000041.1"/>
</dbReference>
<organism evidence="12 13">
    <name type="scientific">Candidatus Dactylopiibacterium carminicum</name>
    <dbReference type="NCBI Taxonomy" id="857335"/>
    <lineage>
        <taxon>Bacteria</taxon>
        <taxon>Pseudomonadati</taxon>
        <taxon>Pseudomonadota</taxon>
        <taxon>Betaproteobacteria</taxon>
        <taxon>Rhodocyclales</taxon>
        <taxon>Rhodocyclaceae</taxon>
        <taxon>Candidatus Dactylopiibacterium</taxon>
    </lineage>
</organism>
<dbReference type="GO" id="GO:0015031">
    <property type="term" value="P:protein transport"/>
    <property type="evidence" value="ECO:0007669"/>
    <property type="project" value="UniProtKB-KW"/>
</dbReference>
<sequence>MADVIPNNQASGAYPRLAFEQFDAPPPAPEPPVELVPQASLEPEAGAEQPADDGPLEIAPGVQLPTLEEIERIQSEAHREGYALGYEEGSARGRMEAAELHQLLQSMDDAMERLDQEIAEEVQVLAIEIARQVLRETLALRPDVVLGVVREALSQLPQKGAVIHVNPEDLELMRRFVAEHYEAVEHRVVEDATVERGGCLIESAGGQIDAQIQTRWRRVVETLTRDAGGFHES</sequence>
<evidence type="ECO:0000256" key="7">
    <source>
        <dbReference type="ARBA" id="ARBA00023225"/>
    </source>
</evidence>
<evidence type="ECO:0000256" key="6">
    <source>
        <dbReference type="ARBA" id="ARBA00022927"/>
    </source>
</evidence>
<keyword evidence="8" id="KW-0175">Coiled coil</keyword>
<dbReference type="InterPro" id="IPR038495">
    <property type="entry name" value="ATPase_E_C"/>
</dbReference>
<evidence type="ECO:0000256" key="3">
    <source>
        <dbReference type="ARBA" id="ARBA00016507"/>
    </source>
</evidence>
<evidence type="ECO:0000256" key="9">
    <source>
        <dbReference type="SAM" id="MobiDB-lite"/>
    </source>
</evidence>
<gene>
    <name evidence="11" type="ORF">BGI27_12070</name>
    <name evidence="12" type="ORF">CGU29_11150</name>
</gene>
<keyword evidence="14" id="KW-1185">Reference proteome</keyword>
<dbReference type="SUPFAM" id="SSF160527">
    <property type="entry name" value="V-type ATPase subunit E-like"/>
    <property type="match status" value="1"/>
</dbReference>
<evidence type="ECO:0000259" key="10">
    <source>
        <dbReference type="Pfam" id="PF02108"/>
    </source>
</evidence>
<comment type="caution">
    <text evidence="12">The sequence shown here is derived from an EMBL/GenBank/DDBJ whole genome shotgun (WGS) entry which is preliminary data.</text>
</comment>
<accession>A0A272ER58</accession>
<dbReference type="InterPro" id="IPR018035">
    <property type="entry name" value="Flagellar_FliH/T3SS_HrpE"/>
</dbReference>
<dbReference type="EMBL" id="NMRN01000035">
    <property type="protein sequence ID" value="PAS92564.1"/>
    <property type="molecule type" value="Genomic_DNA"/>
</dbReference>
<dbReference type="InterPro" id="IPR051472">
    <property type="entry name" value="T3SS_Stator/FliH"/>
</dbReference>
<keyword evidence="12" id="KW-0966">Cell projection</keyword>
<dbReference type="AlphaFoldDB" id="A0A272ER58"/>
<evidence type="ECO:0000313" key="12">
    <source>
        <dbReference type="EMBL" id="PAS92564.1"/>
    </source>
</evidence>
<dbReference type="Proteomes" id="UP000623509">
    <property type="component" value="Unassembled WGS sequence"/>
</dbReference>
<keyword evidence="7" id="KW-1006">Bacterial flagellum protein export</keyword>
<dbReference type="PANTHER" id="PTHR34982:SF1">
    <property type="entry name" value="FLAGELLAR ASSEMBLY PROTEIN FLIH"/>
    <property type="match status" value="1"/>
</dbReference>
<dbReference type="EMBL" id="MDUX01000041">
    <property type="protein sequence ID" value="KAF7598674.1"/>
    <property type="molecule type" value="Genomic_DNA"/>
</dbReference>
<feature type="region of interest" description="Disordered" evidence="9">
    <location>
        <begin position="1"/>
        <end position="59"/>
    </location>
</feature>
<proteinExistence type="inferred from homology"/>
<keyword evidence="4" id="KW-0813">Transport</keyword>